<protein>
    <submittedName>
        <fullName evidence="2">Uncharacterized protein</fullName>
    </submittedName>
</protein>
<evidence type="ECO:0000313" key="2">
    <source>
        <dbReference type="EMBL" id="CDH56189.1"/>
    </source>
</evidence>
<reference evidence="2" key="1">
    <citation type="submission" date="2013-08" db="EMBL/GenBank/DDBJ databases">
        <title>Gene expansion shapes genome architecture in the human pathogen Lichtheimia corymbifera: an evolutionary genomics analysis in the ancient terrestrial Mucorales (Mucoromycotina).</title>
        <authorList>
            <person name="Schwartze V.U."/>
            <person name="Winter S."/>
            <person name="Shelest E."/>
            <person name="Marcet-Houben M."/>
            <person name="Horn F."/>
            <person name="Wehner S."/>
            <person name="Hoffmann K."/>
            <person name="Riege K."/>
            <person name="Sammeth M."/>
            <person name="Nowrousian M."/>
            <person name="Valiante V."/>
            <person name="Linde J."/>
            <person name="Jacobsen I.D."/>
            <person name="Marz M."/>
            <person name="Brakhage A.A."/>
            <person name="Gabaldon T."/>
            <person name="Bocker S."/>
            <person name="Voigt K."/>
        </authorList>
    </citation>
    <scope>NUCLEOTIDE SEQUENCE [LARGE SCALE GENOMIC DNA]</scope>
    <source>
        <strain evidence="2">FSU 9682</strain>
    </source>
</reference>
<dbReference type="VEuPathDB" id="FungiDB:LCOR_07264.1"/>
<feature type="region of interest" description="Disordered" evidence="1">
    <location>
        <begin position="1"/>
        <end position="21"/>
    </location>
</feature>
<evidence type="ECO:0000313" key="3">
    <source>
        <dbReference type="Proteomes" id="UP000027586"/>
    </source>
</evidence>
<keyword evidence="3" id="KW-1185">Reference proteome</keyword>
<name>A0A068S1P6_9FUNG</name>
<organism evidence="2 3">
    <name type="scientific">Lichtheimia corymbifera JMRC:FSU:9682</name>
    <dbReference type="NCBI Taxonomy" id="1263082"/>
    <lineage>
        <taxon>Eukaryota</taxon>
        <taxon>Fungi</taxon>
        <taxon>Fungi incertae sedis</taxon>
        <taxon>Mucoromycota</taxon>
        <taxon>Mucoromycotina</taxon>
        <taxon>Mucoromycetes</taxon>
        <taxon>Mucorales</taxon>
        <taxon>Lichtheimiaceae</taxon>
        <taxon>Lichtheimia</taxon>
    </lineage>
</organism>
<comment type="caution">
    <text evidence="2">The sequence shown here is derived from an EMBL/GenBank/DDBJ whole genome shotgun (WGS) entry which is preliminary data.</text>
</comment>
<proteinExistence type="predicted"/>
<dbReference type="AlphaFoldDB" id="A0A068S1P6"/>
<gene>
    <name evidence="2" type="ORF">LCOR_07264.1</name>
</gene>
<accession>A0A068S1P6</accession>
<evidence type="ECO:0000256" key="1">
    <source>
        <dbReference type="SAM" id="MobiDB-lite"/>
    </source>
</evidence>
<dbReference type="EMBL" id="CBTN010000035">
    <property type="protein sequence ID" value="CDH56189.1"/>
    <property type="molecule type" value="Genomic_DNA"/>
</dbReference>
<sequence length="67" mass="7303">MVLAMPDSGGGFDALSVGQPDTNGELDALDNYIKRKCQEKLRTLPNVSDGQEWMQDCTNRMQNGGNA</sequence>
<dbReference type="Proteomes" id="UP000027586">
    <property type="component" value="Unassembled WGS sequence"/>
</dbReference>